<reference evidence="1 2" key="1">
    <citation type="submission" date="2013-08" db="EMBL/GenBank/DDBJ databases">
        <title>draft genome of Halomonas huanghegensis, strain BJGMM-B45T.</title>
        <authorList>
            <person name="Miao C."/>
            <person name="Wan Y."/>
            <person name="Jin W."/>
        </authorList>
    </citation>
    <scope>NUCLEOTIDE SEQUENCE [LARGE SCALE GENOMIC DNA]</scope>
    <source>
        <strain evidence="1 2">BJGMM-B45</strain>
    </source>
</reference>
<name>W1N298_9GAMM</name>
<sequence>MAVSKQTFKGQLARFYRQPEGLVDQVLLQLEHQHSGIM</sequence>
<evidence type="ECO:0000313" key="2">
    <source>
        <dbReference type="Proteomes" id="UP000019113"/>
    </source>
</evidence>
<protein>
    <submittedName>
        <fullName evidence="1">Uncharacterized protein</fullName>
    </submittedName>
</protein>
<comment type="caution">
    <text evidence="1">The sequence shown here is derived from an EMBL/GenBank/DDBJ whole genome shotgun (WGS) entry which is preliminary data.</text>
</comment>
<dbReference type="AlphaFoldDB" id="W1N298"/>
<proteinExistence type="predicted"/>
<organism evidence="1 2">
    <name type="scientific">Halomonas huangheensis</name>
    <dbReference type="NCBI Taxonomy" id="1178482"/>
    <lineage>
        <taxon>Bacteria</taxon>
        <taxon>Pseudomonadati</taxon>
        <taxon>Pseudomonadota</taxon>
        <taxon>Gammaproteobacteria</taxon>
        <taxon>Oceanospirillales</taxon>
        <taxon>Halomonadaceae</taxon>
        <taxon>Halomonas</taxon>
    </lineage>
</organism>
<dbReference type="Proteomes" id="UP000019113">
    <property type="component" value="Unassembled WGS sequence"/>
</dbReference>
<keyword evidence="2" id="KW-1185">Reference proteome</keyword>
<evidence type="ECO:0000313" key="1">
    <source>
        <dbReference type="EMBL" id="ERL49707.1"/>
    </source>
</evidence>
<gene>
    <name evidence="1" type="ORF">BJB45_00890</name>
</gene>
<accession>W1N298</accession>
<dbReference type="EMBL" id="AVBC01000039">
    <property type="protein sequence ID" value="ERL49707.1"/>
    <property type="molecule type" value="Genomic_DNA"/>
</dbReference>